<evidence type="ECO:0000313" key="7">
    <source>
        <dbReference type="EMBL" id="EUA88108.1"/>
    </source>
</evidence>
<evidence type="ECO:0000256" key="2">
    <source>
        <dbReference type="ARBA" id="ARBA00010139"/>
    </source>
</evidence>
<keyword evidence="3" id="KW-0285">Flavoprotein</keyword>
<keyword evidence="8" id="KW-1185">Reference proteome</keyword>
<dbReference type="GO" id="GO:0004497">
    <property type="term" value="F:monooxygenase activity"/>
    <property type="evidence" value="ECO:0007669"/>
    <property type="project" value="UniProtKB-KW"/>
</dbReference>
<evidence type="ECO:0000256" key="4">
    <source>
        <dbReference type="ARBA" id="ARBA00022827"/>
    </source>
</evidence>
<dbReference type="PANTHER" id="PTHR43098">
    <property type="entry name" value="L-ORNITHINE N(5)-MONOOXYGENASE-RELATED"/>
    <property type="match status" value="1"/>
</dbReference>
<dbReference type="Proteomes" id="UP000020681">
    <property type="component" value="Unassembled WGS sequence"/>
</dbReference>
<dbReference type="SUPFAM" id="SSF51905">
    <property type="entry name" value="FAD/NAD(P)-binding domain"/>
    <property type="match status" value="1"/>
</dbReference>
<evidence type="ECO:0000256" key="5">
    <source>
        <dbReference type="ARBA" id="ARBA00022857"/>
    </source>
</evidence>
<dbReference type="EMBL" id="JAOL01000148">
    <property type="protein sequence ID" value="EUA88108.1"/>
    <property type="molecule type" value="Genomic_DNA"/>
</dbReference>
<evidence type="ECO:0000313" key="8">
    <source>
        <dbReference type="Proteomes" id="UP000020681"/>
    </source>
</evidence>
<dbReference type="PANTHER" id="PTHR43098:SF2">
    <property type="entry name" value="FAD-BINDING MONOOXYGENASE AUSB-RELATED"/>
    <property type="match status" value="1"/>
</dbReference>
<dbReference type="InterPro" id="IPR050775">
    <property type="entry name" value="FAD-binding_Monooxygenases"/>
</dbReference>
<keyword evidence="4" id="KW-0274">FAD</keyword>
<reference evidence="7 8" key="1">
    <citation type="submission" date="2014-01" db="EMBL/GenBank/DDBJ databases">
        <authorList>
            <person name="Dobos K."/>
            <person name="Lenaerts A."/>
            <person name="Ordway D."/>
            <person name="DeGroote M.A."/>
            <person name="Parker T."/>
            <person name="Sizemore C."/>
            <person name="Tallon L.J."/>
            <person name="Sadzewicz L.K."/>
            <person name="Sengamalay N."/>
            <person name="Fraser C.M."/>
            <person name="Hine E."/>
            <person name="Shefchek K.A."/>
            <person name="Das S.P."/>
            <person name="Tettelin H."/>
        </authorList>
    </citation>
    <scope>NUCLEOTIDE SEQUENCE [LARGE SCALE GENOMIC DNA]</scope>
    <source>
        <strain evidence="7 8">Harvey</strain>
    </source>
</reference>
<sequence length="82" mass="9563">MMRHDSAGTTDPEKRSREIEFADFAKMEEIRARVDQLVTDRATAQALKPWYGYFCKRPCFHDEYLQTFNRDNVTLVDTEGAA</sequence>
<evidence type="ECO:0000256" key="6">
    <source>
        <dbReference type="ARBA" id="ARBA00023002"/>
    </source>
</evidence>
<organism evidence="7 8">
    <name type="scientific">Mycobacterium ulcerans str. Harvey</name>
    <dbReference type="NCBI Taxonomy" id="1299332"/>
    <lineage>
        <taxon>Bacteria</taxon>
        <taxon>Bacillati</taxon>
        <taxon>Actinomycetota</taxon>
        <taxon>Actinomycetes</taxon>
        <taxon>Mycobacteriales</taxon>
        <taxon>Mycobacteriaceae</taxon>
        <taxon>Mycobacterium</taxon>
        <taxon>Mycobacterium ulcerans group</taxon>
    </lineage>
</organism>
<comment type="cofactor">
    <cofactor evidence="1">
        <name>FAD</name>
        <dbReference type="ChEBI" id="CHEBI:57692"/>
    </cofactor>
</comment>
<protein>
    <submittedName>
        <fullName evidence="7">Phenylacetone monooxygenase domain protein</fullName>
    </submittedName>
</protein>
<comment type="similarity">
    <text evidence="2">Belongs to the FAD-binding monooxygenase family.</text>
</comment>
<gene>
    <name evidence="7" type="ORF">I551_5433</name>
</gene>
<name>A0ABP3A9X3_MYCUL</name>
<evidence type="ECO:0000256" key="1">
    <source>
        <dbReference type="ARBA" id="ARBA00001974"/>
    </source>
</evidence>
<evidence type="ECO:0000256" key="3">
    <source>
        <dbReference type="ARBA" id="ARBA00022630"/>
    </source>
</evidence>
<accession>A0ABP3A9X3</accession>
<keyword evidence="6" id="KW-0560">Oxidoreductase</keyword>
<dbReference type="InterPro" id="IPR036188">
    <property type="entry name" value="FAD/NAD-bd_sf"/>
</dbReference>
<comment type="caution">
    <text evidence="7">The sequence shown here is derived from an EMBL/GenBank/DDBJ whole genome shotgun (WGS) entry which is preliminary data.</text>
</comment>
<proteinExistence type="inferred from homology"/>
<keyword evidence="7" id="KW-0503">Monooxygenase</keyword>
<keyword evidence="5" id="KW-0521">NADP</keyword>